<evidence type="ECO:0000256" key="1">
    <source>
        <dbReference type="SAM" id="Phobius"/>
    </source>
</evidence>
<evidence type="ECO:0000313" key="3">
    <source>
        <dbReference type="Proteomes" id="UP000248764"/>
    </source>
</evidence>
<reference evidence="2 3" key="1">
    <citation type="submission" date="2018-01" db="EMBL/GenBank/DDBJ databases">
        <title>Draft genome sequence of Jiangella sp. GTF31.</title>
        <authorList>
            <person name="Sahin N."/>
            <person name="Ay H."/>
            <person name="Saygin H."/>
        </authorList>
    </citation>
    <scope>NUCLEOTIDE SEQUENCE [LARGE SCALE GENOMIC DNA]</scope>
    <source>
        <strain evidence="2 3">GTF31</strain>
    </source>
</reference>
<dbReference type="PANTHER" id="PTHR37305">
    <property type="entry name" value="INTEGRAL MEMBRANE PROTEIN-RELATED"/>
    <property type="match status" value="1"/>
</dbReference>
<keyword evidence="1" id="KW-0472">Membrane</keyword>
<organism evidence="2 3">
    <name type="scientific">Jiangella anatolica</name>
    <dbReference type="NCBI Taxonomy" id="2670374"/>
    <lineage>
        <taxon>Bacteria</taxon>
        <taxon>Bacillati</taxon>
        <taxon>Actinomycetota</taxon>
        <taxon>Actinomycetes</taxon>
        <taxon>Jiangellales</taxon>
        <taxon>Jiangellaceae</taxon>
        <taxon>Jiangella</taxon>
    </lineage>
</organism>
<dbReference type="PANTHER" id="PTHR37305:SF1">
    <property type="entry name" value="MEMBRANE PROTEIN"/>
    <property type="match status" value="1"/>
</dbReference>
<name>A0A2W2C8J6_9ACTN</name>
<sequence>MSSALRFEWVRLRTLRSTYWLIGLGLLLTAAIAFGVAFATRNDTVNAEDAGIIITGGAELAPFLAIFLAIIGIFATGHEYRHGTIQPTLTAIPQRSRLLLAKVIMVAVTAAVMAVISMAINIGLGSLYWGSGPDLAEAPLNEVIPGYVVFVVLYAVLGVALAQLFRGVPSALVILLVTPLIVETLIAGLSMWSALDFLQPALKFLPFSAGGRLIATTPYEADGGPEFDFFDRWASGGVFAAFVAIILAVAWYFFKKRDA</sequence>
<dbReference type="EMBL" id="POTW01000015">
    <property type="protein sequence ID" value="PZF84479.1"/>
    <property type="molecule type" value="Genomic_DNA"/>
</dbReference>
<evidence type="ECO:0000313" key="2">
    <source>
        <dbReference type="EMBL" id="PZF84479.1"/>
    </source>
</evidence>
<feature type="transmembrane region" description="Helical" evidence="1">
    <location>
        <begin position="52"/>
        <end position="77"/>
    </location>
</feature>
<comment type="caution">
    <text evidence="2">The sequence shown here is derived from an EMBL/GenBank/DDBJ whole genome shotgun (WGS) entry which is preliminary data.</text>
</comment>
<keyword evidence="1" id="KW-1133">Transmembrane helix</keyword>
<keyword evidence="3" id="KW-1185">Reference proteome</keyword>
<dbReference type="Proteomes" id="UP000248764">
    <property type="component" value="Unassembled WGS sequence"/>
</dbReference>
<dbReference type="Pfam" id="PF12730">
    <property type="entry name" value="ABC2_membrane_4"/>
    <property type="match status" value="1"/>
</dbReference>
<feature type="transmembrane region" description="Helical" evidence="1">
    <location>
        <begin position="233"/>
        <end position="254"/>
    </location>
</feature>
<accession>A0A2W2C8J6</accession>
<dbReference type="GO" id="GO:0005886">
    <property type="term" value="C:plasma membrane"/>
    <property type="evidence" value="ECO:0007669"/>
    <property type="project" value="UniProtKB-SubCell"/>
</dbReference>
<feature type="transmembrane region" description="Helical" evidence="1">
    <location>
        <begin position="144"/>
        <end position="165"/>
    </location>
</feature>
<gene>
    <name evidence="2" type="ORF">C1I92_08620</name>
</gene>
<dbReference type="RefSeq" id="WP_111254254.1">
    <property type="nucleotide sequence ID" value="NZ_POTW01000015.1"/>
</dbReference>
<dbReference type="GO" id="GO:0140359">
    <property type="term" value="F:ABC-type transporter activity"/>
    <property type="evidence" value="ECO:0007669"/>
    <property type="project" value="InterPro"/>
</dbReference>
<keyword evidence="1" id="KW-0812">Transmembrane</keyword>
<protein>
    <recommendedName>
        <fullName evidence="4">ABC transporter permease</fullName>
    </recommendedName>
</protein>
<evidence type="ECO:0008006" key="4">
    <source>
        <dbReference type="Google" id="ProtNLM"/>
    </source>
</evidence>
<dbReference type="AlphaFoldDB" id="A0A2W2C8J6"/>
<proteinExistence type="predicted"/>
<feature type="transmembrane region" description="Helical" evidence="1">
    <location>
        <begin position="20"/>
        <end position="40"/>
    </location>
</feature>
<feature type="transmembrane region" description="Helical" evidence="1">
    <location>
        <begin position="172"/>
        <end position="195"/>
    </location>
</feature>
<feature type="transmembrane region" description="Helical" evidence="1">
    <location>
        <begin position="98"/>
        <end position="124"/>
    </location>
</feature>